<keyword evidence="1" id="KW-0472">Membrane</keyword>
<evidence type="ECO:0000313" key="4">
    <source>
        <dbReference type="Proteomes" id="UP000799753"/>
    </source>
</evidence>
<keyword evidence="1" id="KW-0812">Transmembrane</keyword>
<proteinExistence type="predicted"/>
<protein>
    <submittedName>
        <fullName evidence="3">Uncharacterized protein</fullName>
    </submittedName>
</protein>
<keyword evidence="4" id="KW-1185">Reference proteome</keyword>
<evidence type="ECO:0000256" key="2">
    <source>
        <dbReference type="SAM" id="SignalP"/>
    </source>
</evidence>
<accession>A0A6A6S2D0</accession>
<reference evidence="3" key="1">
    <citation type="journal article" date="2020" name="Stud. Mycol.">
        <title>101 Dothideomycetes genomes: a test case for predicting lifestyles and emergence of pathogens.</title>
        <authorList>
            <person name="Haridas S."/>
            <person name="Albert R."/>
            <person name="Binder M."/>
            <person name="Bloem J."/>
            <person name="Labutti K."/>
            <person name="Salamov A."/>
            <person name="Andreopoulos B."/>
            <person name="Baker S."/>
            <person name="Barry K."/>
            <person name="Bills G."/>
            <person name="Bluhm B."/>
            <person name="Cannon C."/>
            <person name="Castanera R."/>
            <person name="Culley D."/>
            <person name="Daum C."/>
            <person name="Ezra D."/>
            <person name="Gonzalez J."/>
            <person name="Henrissat B."/>
            <person name="Kuo A."/>
            <person name="Liang C."/>
            <person name="Lipzen A."/>
            <person name="Lutzoni F."/>
            <person name="Magnuson J."/>
            <person name="Mondo S."/>
            <person name="Nolan M."/>
            <person name="Ohm R."/>
            <person name="Pangilinan J."/>
            <person name="Park H.-J."/>
            <person name="Ramirez L."/>
            <person name="Alfaro M."/>
            <person name="Sun H."/>
            <person name="Tritt A."/>
            <person name="Yoshinaga Y."/>
            <person name="Zwiers L.-H."/>
            <person name="Turgeon B."/>
            <person name="Goodwin S."/>
            <person name="Spatafora J."/>
            <person name="Crous P."/>
            <person name="Grigoriev I."/>
        </authorList>
    </citation>
    <scope>NUCLEOTIDE SEQUENCE</scope>
    <source>
        <strain evidence="3">CBS 473.64</strain>
    </source>
</reference>
<organism evidence="3 4">
    <name type="scientific">Massarina eburnea CBS 473.64</name>
    <dbReference type="NCBI Taxonomy" id="1395130"/>
    <lineage>
        <taxon>Eukaryota</taxon>
        <taxon>Fungi</taxon>
        <taxon>Dikarya</taxon>
        <taxon>Ascomycota</taxon>
        <taxon>Pezizomycotina</taxon>
        <taxon>Dothideomycetes</taxon>
        <taxon>Pleosporomycetidae</taxon>
        <taxon>Pleosporales</taxon>
        <taxon>Massarineae</taxon>
        <taxon>Massarinaceae</taxon>
        <taxon>Massarina</taxon>
    </lineage>
</organism>
<dbReference type="Proteomes" id="UP000799753">
    <property type="component" value="Unassembled WGS sequence"/>
</dbReference>
<feature type="transmembrane region" description="Helical" evidence="1">
    <location>
        <begin position="88"/>
        <end position="107"/>
    </location>
</feature>
<evidence type="ECO:0000313" key="3">
    <source>
        <dbReference type="EMBL" id="KAF2640538.1"/>
    </source>
</evidence>
<feature type="chain" id="PRO_5025591250" evidence="2">
    <location>
        <begin position="19"/>
        <end position="134"/>
    </location>
</feature>
<name>A0A6A6S2D0_9PLEO</name>
<keyword evidence="1" id="KW-1133">Transmembrane helix</keyword>
<feature type="signal peptide" evidence="2">
    <location>
        <begin position="1"/>
        <end position="18"/>
    </location>
</feature>
<feature type="transmembrane region" description="Helical" evidence="1">
    <location>
        <begin position="59"/>
        <end position="82"/>
    </location>
</feature>
<dbReference type="EMBL" id="MU006784">
    <property type="protein sequence ID" value="KAF2640538.1"/>
    <property type="molecule type" value="Genomic_DNA"/>
</dbReference>
<dbReference type="AlphaFoldDB" id="A0A6A6S2D0"/>
<keyword evidence="2" id="KW-0732">Signal</keyword>
<evidence type="ECO:0000256" key="1">
    <source>
        <dbReference type="SAM" id="Phobius"/>
    </source>
</evidence>
<sequence>MQSPASLLLLSVRAMSHGGQCPEKAGDGIPIPNPNNRRRLIRGGGCDAAHQFLKRPRTLLVYFCGFVLKRCVGQCFSLFGLLGWGVPGVPVCLCIIIFIIIIVILSLQARGLSFARNGNKGNDLQGLTRGVVCV</sequence>
<gene>
    <name evidence="3" type="ORF">P280DRAFT_321381</name>
</gene>